<evidence type="ECO:0000256" key="2">
    <source>
        <dbReference type="ARBA" id="ARBA00001974"/>
    </source>
</evidence>
<dbReference type="InterPro" id="IPR002655">
    <property type="entry name" value="Acyl-CoA_oxidase_C"/>
</dbReference>
<dbReference type="InterPro" id="IPR012258">
    <property type="entry name" value="Acyl-CoA_oxidase"/>
</dbReference>
<dbReference type="Gene3D" id="1.10.540.10">
    <property type="entry name" value="Acyl-CoA dehydrogenase/oxidase, N-terminal domain"/>
    <property type="match status" value="1"/>
</dbReference>
<evidence type="ECO:0000256" key="12">
    <source>
        <dbReference type="PIRNR" id="PIRNR000168"/>
    </source>
</evidence>
<evidence type="ECO:0000256" key="7">
    <source>
        <dbReference type="ARBA" id="ARBA00022827"/>
    </source>
</evidence>
<keyword evidence="11" id="KW-0576">Peroxisome</keyword>
<evidence type="ECO:0000256" key="5">
    <source>
        <dbReference type="ARBA" id="ARBA00006288"/>
    </source>
</evidence>
<dbReference type="GO" id="GO:0005504">
    <property type="term" value="F:fatty acid binding"/>
    <property type="evidence" value="ECO:0007669"/>
    <property type="project" value="TreeGrafter"/>
</dbReference>
<evidence type="ECO:0000259" key="16">
    <source>
        <dbReference type="Pfam" id="PF14749"/>
    </source>
</evidence>
<feature type="domain" description="Acyl-coenzyme A oxidase N-terminal" evidence="16">
    <location>
        <begin position="78"/>
        <end position="168"/>
    </location>
</feature>
<dbReference type="GO" id="GO:0071949">
    <property type="term" value="F:FAD binding"/>
    <property type="evidence" value="ECO:0007669"/>
    <property type="project" value="InterPro"/>
</dbReference>
<dbReference type="GO" id="GO:0055088">
    <property type="term" value="P:lipid homeostasis"/>
    <property type="evidence" value="ECO:0007669"/>
    <property type="project" value="TreeGrafter"/>
</dbReference>
<keyword evidence="19" id="KW-1185">Reference proteome</keyword>
<evidence type="ECO:0000259" key="17">
    <source>
        <dbReference type="Pfam" id="PF22924"/>
    </source>
</evidence>
<evidence type="ECO:0000256" key="8">
    <source>
        <dbReference type="ARBA" id="ARBA00022832"/>
    </source>
</evidence>
<dbReference type="FunFam" id="2.40.110.10:FF:000050">
    <property type="entry name" value="Acyl-coenzyme A oxidase"/>
    <property type="match status" value="1"/>
</dbReference>
<keyword evidence="6 12" id="KW-0285">Flavoprotein</keyword>
<dbReference type="SUPFAM" id="SSF47203">
    <property type="entry name" value="Acyl-CoA dehydrogenase C-terminal domain-like"/>
    <property type="match status" value="2"/>
</dbReference>
<proteinExistence type="inferred from homology"/>
<evidence type="ECO:0000313" key="18">
    <source>
        <dbReference type="EMBL" id="CAF0977023.1"/>
    </source>
</evidence>
<dbReference type="Pfam" id="PF14749">
    <property type="entry name" value="Acyl-CoA_ox_N"/>
    <property type="match status" value="1"/>
</dbReference>
<evidence type="ECO:0000256" key="3">
    <source>
        <dbReference type="ARBA" id="ARBA00004275"/>
    </source>
</evidence>
<evidence type="ECO:0000259" key="15">
    <source>
        <dbReference type="Pfam" id="PF01756"/>
    </source>
</evidence>
<dbReference type="InterPro" id="IPR046373">
    <property type="entry name" value="Acyl-CoA_Oxase/DH_mid-dom_sf"/>
</dbReference>
<evidence type="ECO:0000313" key="19">
    <source>
        <dbReference type="Proteomes" id="UP000663828"/>
    </source>
</evidence>
<dbReference type="Gene3D" id="1.20.140.10">
    <property type="entry name" value="Butyryl-CoA Dehydrogenase, subunit A, domain 3"/>
    <property type="match status" value="2"/>
</dbReference>
<dbReference type="PIRSF" id="PIRSF000168">
    <property type="entry name" value="Acyl-CoA_oxidase"/>
    <property type="match status" value="1"/>
</dbReference>
<comment type="subcellular location">
    <subcellularLocation>
        <location evidence="3">Peroxisome</location>
    </subcellularLocation>
</comment>
<comment type="cofactor">
    <cofactor evidence="2">
        <name>FAD</name>
        <dbReference type="ChEBI" id="CHEBI:57692"/>
    </cofactor>
</comment>
<evidence type="ECO:0000256" key="1">
    <source>
        <dbReference type="ARBA" id="ARBA00001201"/>
    </source>
</evidence>
<evidence type="ECO:0000256" key="13">
    <source>
        <dbReference type="PIRSR" id="PIRSR000168-1"/>
    </source>
</evidence>
<evidence type="ECO:0000256" key="4">
    <source>
        <dbReference type="ARBA" id="ARBA00004846"/>
    </source>
</evidence>
<dbReference type="FunFam" id="1.20.140.10:FF:000013">
    <property type="entry name" value="Acyl-coenzyme A oxidase"/>
    <property type="match status" value="1"/>
</dbReference>
<comment type="similarity">
    <text evidence="5 12">Belongs to the acyl-CoA oxidase family.</text>
</comment>
<dbReference type="GO" id="GO:0005777">
    <property type="term" value="C:peroxisome"/>
    <property type="evidence" value="ECO:0007669"/>
    <property type="project" value="UniProtKB-SubCell"/>
</dbReference>
<evidence type="ECO:0000256" key="14">
    <source>
        <dbReference type="PIRSR" id="PIRSR000168-2"/>
    </source>
</evidence>
<comment type="pathway">
    <text evidence="4">Lipid metabolism; peroxisomal fatty acid beta-oxidation.</text>
</comment>
<evidence type="ECO:0000256" key="11">
    <source>
        <dbReference type="ARBA" id="ARBA00023140"/>
    </source>
</evidence>
<dbReference type="InterPro" id="IPR009100">
    <property type="entry name" value="AcylCoA_DH/oxidase_NM_dom_sf"/>
</dbReference>
<feature type="binding site" evidence="14">
    <location>
        <position position="214"/>
    </location>
    <ligand>
        <name>FAD</name>
        <dbReference type="ChEBI" id="CHEBI:57692"/>
    </ligand>
</feature>
<keyword evidence="9" id="KW-0560">Oxidoreductase</keyword>
<evidence type="ECO:0000256" key="6">
    <source>
        <dbReference type="ARBA" id="ARBA00022630"/>
    </source>
</evidence>
<dbReference type="GO" id="GO:0003997">
    <property type="term" value="F:acyl-CoA oxidase activity"/>
    <property type="evidence" value="ECO:0007669"/>
    <property type="project" value="UniProtKB-EC"/>
</dbReference>
<dbReference type="Gene3D" id="2.40.110.10">
    <property type="entry name" value="Butyryl-CoA Dehydrogenase, subunit A, domain 2"/>
    <property type="match status" value="1"/>
</dbReference>
<dbReference type="EMBL" id="CAJNOR010000668">
    <property type="protein sequence ID" value="CAF0977023.1"/>
    <property type="molecule type" value="Genomic_DNA"/>
</dbReference>
<keyword evidence="7 12" id="KW-0274">FAD</keyword>
<organism evidence="18 19">
    <name type="scientific">Adineta ricciae</name>
    <name type="common">Rotifer</name>
    <dbReference type="NCBI Taxonomy" id="249248"/>
    <lineage>
        <taxon>Eukaryota</taxon>
        <taxon>Metazoa</taxon>
        <taxon>Spiralia</taxon>
        <taxon>Gnathifera</taxon>
        <taxon>Rotifera</taxon>
        <taxon>Eurotatoria</taxon>
        <taxon>Bdelloidea</taxon>
        <taxon>Adinetida</taxon>
        <taxon>Adinetidae</taxon>
        <taxon>Adineta</taxon>
    </lineage>
</organism>
<dbReference type="InterPro" id="IPR036250">
    <property type="entry name" value="AcylCo_DH-like_C"/>
</dbReference>
<dbReference type="InterPro" id="IPR037069">
    <property type="entry name" value="AcylCoA_DH/ox_N_sf"/>
</dbReference>
<evidence type="ECO:0000256" key="9">
    <source>
        <dbReference type="ARBA" id="ARBA00023002"/>
    </source>
</evidence>
<feature type="binding site" evidence="14">
    <location>
        <position position="175"/>
    </location>
    <ligand>
        <name>FAD</name>
        <dbReference type="ChEBI" id="CHEBI:57692"/>
    </ligand>
</feature>
<dbReference type="GO" id="GO:0033540">
    <property type="term" value="P:fatty acid beta-oxidation using acyl-CoA oxidase"/>
    <property type="evidence" value="ECO:0007669"/>
    <property type="project" value="TreeGrafter"/>
</dbReference>
<dbReference type="PANTHER" id="PTHR10909:SF250">
    <property type="entry name" value="PEROXISOMAL ACYL-COENZYME A OXIDASE 1"/>
    <property type="match status" value="1"/>
</dbReference>
<keyword evidence="8" id="KW-0276">Fatty acid metabolism</keyword>
<feature type="domain" description="Acyl-CoA oxidase C-alpha1" evidence="17">
    <location>
        <begin position="313"/>
        <end position="472"/>
    </location>
</feature>
<reference evidence="18" key="1">
    <citation type="submission" date="2021-02" db="EMBL/GenBank/DDBJ databases">
        <authorList>
            <person name="Nowell W R."/>
        </authorList>
    </citation>
    <scope>NUCLEOTIDE SEQUENCE</scope>
</reference>
<dbReference type="PANTHER" id="PTHR10909">
    <property type="entry name" value="ELECTRON TRANSPORT OXIDOREDUCTASE"/>
    <property type="match status" value="1"/>
</dbReference>
<gene>
    <name evidence="18" type="ORF">XAT740_LOCUS11978</name>
</gene>
<feature type="active site" description="Proton acceptor" evidence="13">
    <location>
        <position position="457"/>
    </location>
</feature>
<dbReference type="Proteomes" id="UP000663828">
    <property type="component" value="Unassembled WGS sequence"/>
</dbReference>
<name>A0A814F5V4_ADIRI</name>
<dbReference type="FunFam" id="1.20.140.10:FF:000010">
    <property type="entry name" value="Acyl-coenzyme A oxidase"/>
    <property type="match status" value="1"/>
</dbReference>
<dbReference type="AlphaFoldDB" id="A0A814F5V4"/>
<dbReference type="Pfam" id="PF22924">
    <property type="entry name" value="ACOX_C_alpha1"/>
    <property type="match status" value="1"/>
</dbReference>
<dbReference type="SUPFAM" id="SSF56645">
    <property type="entry name" value="Acyl-CoA dehydrogenase NM domain-like"/>
    <property type="match status" value="1"/>
</dbReference>
<evidence type="ECO:0000256" key="10">
    <source>
        <dbReference type="ARBA" id="ARBA00023098"/>
    </source>
</evidence>
<comment type="catalytic activity">
    <reaction evidence="1">
        <text>a 2,3-saturated acyl-CoA + O2 = a (2E)-enoyl-CoA + H2O2</text>
        <dbReference type="Rhea" id="RHEA:38959"/>
        <dbReference type="ChEBI" id="CHEBI:15379"/>
        <dbReference type="ChEBI" id="CHEBI:16240"/>
        <dbReference type="ChEBI" id="CHEBI:58856"/>
        <dbReference type="ChEBI" id="CHEBI:65111"/>
        <dbReference type="EC" id="1.3.3.6"/>
    </reaction>
</comment>
<dbReference type="InterPro" id="IPR029320">
    <property type="entry name" value="Acyl-CoA_ox_N"/>
</dbReference>
<dbReference type="InterPro" id="IPR055060">
    <property type="entry name" value="ACOX_C_alpha1"/>
</dbReference>
<sequence length="686" mass="78617">MEKSSVAKPHYEINDTKNVHLLEERQSATFNVEKFTQFMFGQSDNYYEINARREISSVQIHLSFLHNDFFFSVRLALAHPIHQTHLPFEYLNADEYYSLVIRKSLLAIEEANRLKITNDKHRQWFLHIFSSGRFAFYIHAVMCTYAIETMSNEEQKRKFLPLAKSYRMTTAYTQTELGHGTDLRRLETEAIFDRETDSFIFNTPTLTSTKFWPGALARSANYALLMAHLYTPDRNHPCGNQMFLVQLRDLDTHELLPGVDAGAISTRFNDCAGDNGYLRLTNVRVPRTNMLMKAAEVDRDGNFHRCGDARVLYGAMVHMRIHLSYSFSVSLAQAITIATRYSAVRFQGSNPQGNETRILDYPLQQEKLVPCLASAYAFLVTFLSLNNYFNDLKSNETMFFRQLPELHALASGLKAYTSSVGERLSQNCRVSCGGHGFLFASGIIGIRNFLDASSSAEGDTVVLYQQTARYILKMIQRVEEDSEKGLDASTAYLRAKVWSGKTMINLDDYCHIFESRAQLLAKEALAQMFESSLSPYATFLKNSIQLVQLAKAHVETYLMRSFLEQVNKAAHHLEFSVILEQLFYVFAIHTLRNESKDFIRLNLLTAEQIYELENRLLPDLYTRLRPNLVPLVDAFDFHDVELDSCLGRYDGQAYEALMERARLNPSNQQKVPPVWKAIKQGTLSKL</sequence>
<keyword evidence="10" id="KW-0443">Lipid metabolism</keyword>
<dbReference type="Pfam" id="PF01756">
    <property type="entry name" value="ACOX"/>
    <property type="match status" value="1"/>
</dbReference>
<feature type="domain" description="Acyl-CoA oxidase C-terminal" evidence="15">
    <location>
        <begin position="506"/>
        <end position="678"/>
    </location>
</feature>
<protein>
    <recommendedName>
        <fullName evidence="12">Acyl-coenzyme A oxidase</fullName>
    </recommendedName>
</protein>
<accession>A0A814F5V4</accession>
<comment type="caution">
    <text evidence="18">The sequence shown here is derived from an EMBL/GenBank/DDBJ whole genome shotgun (WGS) entry which is preliminary data.</text>
</comment>